<dbReference type="EC" id="2.3.1.-" evidence="4"/>
<name>A0ABZ0IHE6_9BACT</name>
<protein>
    <submittedName>
        <fullName evidence="4">GNAT family N-acetyltransferase</fullName>
        <ecNumber evidence="4">2.3.1.-</ecNumber>
    </submittedName>
</protein>
<evidence type="ECO:0000313" key="4">
    <source>
        <dbReference type="EMBL" id="WOK04438.1"/>
    </source>
</evidence>
<dbReference type="RefSeq" id="WP_317487248.1">
    <property type="nucleotide sequence ID" value="NZ_CP136051.1"/>
</dbReference>
<dbReference type="InterPro" id="IPR000182">
    <property type="entry name" value="GNAT_dom"/>
</dbReference>
<reference evidence="4 5" key="1">
    <citation type="journal article" date="2023" name="Microbiol. Resour. Announc.">
        <title>Complete Genome Sequence of Imperialibacter roseus strain P4T.</title>
        <authorList>
            <person name="Tizabi D.R."/>
            <person name="Bachvaroff T."/>
            <person name="Hill R.T."/>
        </authorList>
    </citation>
    <scope>NUCLEOTIDE SEQUENCE [LARGE SCALE GENOMIC DNA]</scope>
    <source>
        <strain evidence="4 5">P4T</strain>
    </source>
</reference>
<keyword evidence="5" id="KW-1185">Reference proteome</keyword>
<keyword evidence="1 4" id="KW-0808">Transferase</keyword>
<evidence type="ECO:0000256" key="1">
    <source>
        <dbReference type="ARBA" id="ARBA00022679"/>
    </source>
</evidence>
<dbReference type="PANTHER" id="PTHR43800:SF1">
    <property type="entry name" value="PEPTIDYL-LYSINE N-ACETYLTRANSFERASE YJAB"/>
    <property type="match status" value="1"/>
</dbReference>
<dbReference type="EMBL" id="CP136051">
    <property type="protein sequence ID" value="WOK04438.1"/>
    <property type="molecule type" value="Genomic_DNA"/>
</dbReference>
<accession>A0ABZ0IHE6</accession>
<sequence>MPYYIDIVHKSEYANIVALWEASVRVSHTFLTEEDIQFFKPLILNSYLDQVKLFCARNEDNKIVGFLGVAKGKIEMMFVHPHYMNRGIGRRLIRYSIDKLDATKVDVNEQNPKAQSFYEYFGFKAVGRSRLDGTGKPYPIIHMELSQQT</sequence>
<evidence type="ECO:0000313" key="5">
    <source>
        <dbReference type="Proteomes" id="UP001302349"/>
    </source>
</evidence>
<organism evidence="4 5">
    <name type="scientific">Imperialibacter roseus</name>
    <dbReference type="NCBI Taxonomy" id="1324217"/>
    <lineage>
        <taxon>Bacteria</taxon>
        <taxon>Pseudomonadati</taxon>
        <taxon>Bacteroidota</taxon>
        <taxon>Cytophagia</taxon>
        <taxon>Cytophagales</taxon>
        <taxon>Flammeovirgaceae</taxon>
        <taxon>Imperialibacter</taxon>
    </lineage>
</organism>
<dbReference type="PANTHER" id="PTHR43800">
    <property type="entry name" value="PEPTIDYL-LYSINE N-ACETYLTRANSFERASE YJAB"/>
    <property type="match status" value="1"/>
</dbReference>
<evidence type="ECO:0000256" key="2">
    <source>
        <dbReference type="ARBA" id="ARBA00023315"/>
    </source>
</evidence>
<keyword evidence="2 4" id="KW-0012">Acyltransferase</keyword>
<evidence type="ECO:0000259" key="3">
    <source>
        <dbReference type="PROSITE" id="PS51186"/>
    </source>
</evidence>
<gene>
    <name evidence="4" type="ORF">RT717_15260</name>
</gene>
<dbReference type="SUPFAM" id="SSF55729">
    <property type="entry name" value="Acyl-CoA N-acyltransferases (Nat)"/>
    <property type="match status" value="1"/>
</dbReference>
<dbReference type="Gene3D" id="3.40.630.30">
    <property type="match status" value="1"/>
</dbReference>
<dbReference type="Pfam" id="PF13673">
    <property type="entry name" value="Acetyltransf_10"/>
    <property type="match status" value="1"/>
</dbReference>
<dbReference type="InterPro" id="IPR016181">
    <property type="entry name" value="Acyl_CoA_acyltransferase"/>
</dbReference>
<dbReference type="Proteomes" id="UP001302349">
    <property type="component" value="Chromosome"/>
</dbReference>
<proteinExistence type="predicted"/>
<dbReference type="PROSITE" id="PS51186">
    <property type="entry name" value="GNAT"/>
    <property type="match status" value="1"/>
</dbReference>
<dbReference type="GO" id="GO:0016746">
    <property type="term" value="F:acyltransferase activity"/>
    <property type="evidence" value="ECO:0007669"/>
    <property type="project" value="UniProtKB-KW"/>
</dbReference>
<feature type="domain" description="N-acetyltransferase" evidence="3">
    <location>
        <begin position="5"/>
        <end position="148"/>
    </location>
</feature>
<dbReference type="CDD" id="cd04301">
    <property type="entry name" value="NAT_SF"/>
    <property type="match status" value="1"/>
</dbReference>